<dbReference type="GO" id="GO:0008865">
    <property type="term" value="F:fructokinase activity"/>
    <property type="evidence" value="ECO:0007669"/>
    <property type="project" value="UniProtKB-ARBA"/>
</dbReference>
<dbReference type="InterPro" id="IPR029056">
    <property type="entry name" value="Ribokinase-like"/>
</dbReference>
<dbReference type="GO" id="GO:0006000">
    <property type="term" value="P:fructose metabolic process"/>
    <property type="evidence" value="ECO:0007669"/>
    <property type="project" value="UniProtKB-ARBA"/>
</dbReference>
<dbReference type="PROSITE" id="PS00584">
    <property type="entry name" value="PFKB_KINASES_2"/>
    <property type="match status" value="1"/>
</dbReference>
<dbReference type="PANTHER" id="PTHR43085">
    <property type="entry name" value="HEXOKINASE FAMILY MEMBER"/>
    <property type="match status" value="1"/>
</dbReference>
<reference evidence="8 9" key="1">
    <citation type="submission" date="2018-03" db="EMBL/GenBank/DDBJ databases">
        <title>Rhodobacter veldkampii.</title>
        <authorList>
            <person name="Meyer T.E."/>
            <person name="Miller S."/>
            <person name="Lodha T."/>
            <person name="Gandham S."/>
            <person name="Chintalapati S."/>
            <person name="Chintalapati V.R."/>
        </authorList>
    </citation>
    <scope>NUCLEOTIDE SEQUENCE [LARGE SCALE GENOMIC DNA]</scope>
    <source>
        <strain evidence="8 9">DSM 11550</strain>
    </source>
</reference>
<comment type="similarity">
    <text evidence="1 6">Belongs to the carbohydrate kinase PfkB family.</text>
</comment>
<evidence type="ECO:0000256" key="3">
    <source>
        <dbReference type="ARBA" id="ARBA00022741"/>
    </source>
</evidence>
<dbReference type="Pfam" id="PF00294">
    <property type="entry name" value="PfkB"/>
    <property type="match status" value="1"/>
</dbReference>
<evidence type="ECO:0000313" key="8">
    <source>
        <dbReference type="EMBL" id="PTE16715.1"/>
    </source>
</evidence>
<dbReference type="InterPro" id="IPR002173">
    <property type="entry name" value="Carboh/pur_kinase_PfkB_CS"/>
</dbReference>
<keyword evidence="4 6" id="KW-0418">Kinase</keyword>
<dbReference type="AlphaFoldDB" id="A0A2T4JFL7"/>
<keyword evidence="9" id="KW-1185">Reference proteome</keyword>
<organism evidence="8 9">
    <name type="scientific">Phaeovulum veldkampii DSM 11550</name>
    <dbReference type="NCBI Taxonomy" id="1185920"/>
    <lineage>
        <taxon>Bacteria</taxon>
        <taxon>Pseudomonadati</taxon>
        <taxon>Pseudomonadota</taxon>
        <taxon>Alphaproteobacteria</taxon>
        <taxon>Rhodobacterales</taxon>
        <taxon>Paracoccaceae</taxon>
        <taxon>Phaeovulum</taxon>
    </lineage>
</organism>
<dbReference type="Proteomes" id="UP000241899">
    <property type="component" value="Unassembled WGS sequence"/>
</dbReference>
<evidence type="ECO:0000256" key="2">
    <source>
        <dbReference type="ARBA" id="ARBA00022679"/>
    </source>
</evidence>
<name>A0A2T4JFL7_9RHOB</name>
<keyword evidence="3" id="KW-0547">Nucleotide-binding</keyword>
<feature type="domain" description="Carbohydrate kinase PfkB" evidence="7">
    <location>
        <begin position="13"/>
        <end position="283"/>
    </location>
</feature>
<dbReference type="Gene3D" id="3.40.1190.20">
    <property type="match status" value="1"/>
</dbReference>
<keyword evidence="2 6" id="KW-0808">Transferase</keyword>
<keyword evidence="5" id="KW-0067">ATP-binding</keyword>
<evidence type="ECO:0000313" key="9">
    <source>
        <dbReference type="Proteomes" id="UP000241899"/>
    </source>
</evidence>
<sequence length="288" mass="28920">MIATPAPDGPVFRPVPGGGMFNTAIAAARLGLPTGLIAGLSTDLFGAELVAAATASGVDISLCPRAPRPTTLAFVALANGQPAYAFHDENTAGRMLRSADLPALPDSVQALAFGGISLAGEPCGTTYDALCARESARLIVLDPNIRPAIVTDAPALRARLHRMIARADIVKLSDEDLDWLAPGAEPAALTAQGLMIVTRGARGALAFRGAERIAVPAPAVAVVDTVGAGDTFTAGVLAGLDRAGALSKAGLAAASADTIRAALILGSAAAAITVTRAGANPPWAKELP</sequence>
<dbReference type="OrthoDB" id="9795789at2"/>
<dbReference type="SUPFAM" id="SSF53613">
    <property type="entry name" value="Ribokinase-like"/>
    <property type="match status" value="1"/>
</dbReference>
<comment type="caution">
    <text evidence="8">The sequence shown here is derived from an EMBL/GenBank/DDBJ whole genome shotgun (WGS) entry which is preliminary data.</text>
</comment>
<evidence type="ECO:0000256" key="4">
    <source>
        <dbReference type="ARBA" id="ARBA00022777"/>
    </source>
</evidence>
<evidence type="ECO:0000256" key="5">
    <source>
        <dbReference type="ARBA" id="ARBA00022840"/>
    </source>
</evidence>
<dbReference type="EMBL" id="PZKF01000035">
    <property type="protein sequence ID" value="PTE16715.1"/>
    <property type="molecule type" value="Genomic_DNA"/>
</dbReference>
<evidence type="ECO:0000256" key="1">
    <source>
        <dbReference type="ARBA" id="ARBA00010688"/>
    </source>
</evidence>
<dbReference type="InterPro" id="IPR002139">
    <property type="entry name" value="Ribo/fructo_kinase"/>
</dbReference>
<evidence type="ECO:0000256" key="6">
    <source>
        <dbReference type="RuleBase" id="RU003704"/>
    </source>
</evidence>
<proteinExistence type="inferred from homology"/>
<dbReference type="InterPro" id="IPR011611">
    <property type="entry name" value="PfkB_dom"/>
</dbReference>
<dbReference type="PANTHER" id="PTHR43085:SF1">
    <property type="entry name" value="PSEUDOURIDINE KINASE-RELATED"/>
    <property type="match status" value="1"/>
</dbReference>
<protein>
    <submittedName>
        <fullName evidence="8">Carbohydrate kinase</fullName>
    </submittedName>
</protein>
<gene>
    <name evidence="8" type="ORF">C5F46_12875</name>
</gene>
<evidence type="ECO:0000259" key="7">
    <source>
        <dbReference type="Pfam" id="PF00294"/>
    </source>
</evidence>
<dbReference type="PRINTS" id="PR00990">
    <property type="entry name" value="RIBOKINASE"/>
</dbReference>
<dbReference type="InterPro" id="IPR050306">
    <property type="entry name" value="PfkB_Carbo_kinase"/>
</dbReference>
<dbReference type="CDD" id="cd01167">
    <property type="entry name" value="bac_FRK"/>
    <property type="match status" value="1"/>
</dbReference>
<dbReference type="GO" id="GO:0005524">
    <property type="term" value="F:ATP binding"/>
    <property type="evidence" value="ECO:0007669"/>
    <property type="project" value="UniProtKB-KW"/>
</dbReference>
<accession>A0A2T4JFL7</accession>